<dbReference type="Proteomes" id="UP000503144">
    <property type="component" value="Chromosome"/>
</dbReference>
<dbReference type="PROSITE" id="PS51412">
    <property type="entry name" value="MACPF_2"/>
    <property type="match status" value="1"/>
</dbReference>
<dbReference type="Pfam" id="PF01823">
    <property type="entry name" value="MACPF"/>
    <property type="match status" value="1"/>
</dbReference>
<dbReference type="InterPro" id="IPR020864">
    <property type="entry name" value="MACPF"/>
</dbReference>
<dbReference type="InterPro" id="IPR043708">
    <property type="entry name" value="DUF5648"/>
</dbReference>
<evidence type="ECO:0000256" key="1">
    <source>
        <dbReference type="SAM" id="SignalP"/>
    </source>
</evidence>
<dbReference type="EMBL" id="CP051204">
    <property type="protein sequence ID" value="QJB37100.1"/>
    <property type="molecule type" value="Genomic_DNA"/>
</dbReference>
<keyword evidence="1" id="KW-0732">Signal</keyword>
<sequence length="484" mass="54053">MNKKQLAMLPAIALLGSLLTSCSKQFTQNDQLQPEALNGVSVTELRSFADPQFNLLGFGYDLTGNYASATSATYQIIDVARLNTEQPGRVEIIQTQGQDQQLVSGINCEDYTKSLSLRLEVTAKLKMFSTTLKSAFSDSSAYSSKFVYSSYNVLIKQRTLKFAADTSLLRKYLTPAFKADIVASTPAALVSRYGTHVMSGILLGAKLNFLYQSQTRNEDRFRAASAGLNVAAGSIFSVNVQGAASSSYSSKNFYQRLYYQTVGGDPTKGLFGTIVLSDNPNQTVPKIDVSAWQSSATLANSELVDINFNGLIPIYDLISDPVKRTAVKDYVTQYLIDHQVKTSTDPVHVYYHYGGNNHTMTIDPTNYDYAGNGWTYLGNNFHAFTSQVEGSQAVHEFYHPTNHNHVFTINRFDWPYEQNGFQYFGPAFYAFTTQVAGSLPVHAFYHQGNNDHTYTINRYDYPYEQNGWTYLGVAFYAFKTPYIR</sequence>
<protein>
    <recommendedName>
        <fullName evidence="2">MACPF domain-containing protein</fullName>
    </recommendedName>
</protein>
<feature type="chain" id="PRO_5045147540" description="MACPF domain-containing protein" evidence="1">
    <location>
        <begin position="27"/>
        <end position="484"/>
    </location>
</feature>
<reference evidence="4" key="1">
    <citation type="submission" date="2020-04" db="EMBL/GenBank/DDBJ databases">
        <authorList>
            <person name="Kittiwongwattana C."/>
        </authorList>
    </citation>
    <scope>NUCLEOTIDE SEQUENCE [LARGE SCALE GENOMIC DNA]</scope>
    <source>
        <strain evidence="4">1303</strain>
    </source>
</reference>
<reference evidence="3 4" key="2">
    <citation type="submission" date="2020-09" db="EMBL/GenBank/DDBJ databases">
        <authorList>
            <person name="Kittiwongwattana C."/>
        </authorList>
    </citation>
    <scope>NUCLEOTIDE SEQUENCE [LARGE SCALE GENOMIC DNA]</scope>
    <source>
        <strain evidence="3 4">1303</strain>
    </source>
</reference>
<gene>
    <name evidence="3" type="ORF">HF324_04225</name>
</gene>
<feature type="signal peptide" evidence="1">
    <location>
        <begin position="1"/>
        <end position="26"/>
    </location>
</feature>
<dbReference type="Pfam" id="PF18885">
    <property type="entry name" value="DUF5648"/>
    <property type="match status" value="1"/>
</dbReference>
<proteinExistence type="predicted"/>
<name>A0ABX6LDV9_9BACT</name>
<accession>A0ABX6LDV9</accession>
<keyword evidence="4" id="KW-1185">Reference proteome</keyword>
<dbReference type="RefSeq" id="WP_168859953.1">
    <property type="nucleotide sequence ID" value="NZ_CP051204.2"/>
</dbReference>
<feature type="domain" description="MACPF" evidence="2">
    <location>
        <begin position="18"/>
        <end position="351"/>
    </location>
</feature>
<dbReference type="PROSITE" id="PS51257">
    <property type="entry name" value="PROKAR_LIPOPROTEIN"/>
    <property type="match status" value="1"/>
</dbReference>
<evidence type="ECO:0000313" key="4">
    <source>
        <dbReference type="Proteomes" id="UP000503144"/>
    </source>
</evidence>
<evidence type="ECO:0000259" key="2">
    <source>
        <dbReference type="PROSITE" id="PS51412"/>
    </source>
</evidence>
<evidence type="ECO:0000313" key="3">
    <source>
        <dbReference type="EMBL" id="QJB37100.1"/>
    </source>
</evidence>
<organism evidence="3 4">
    <name type="scientific">Chitinophaga oryzae</name>
    <dbReference type="NCBI Taxonomy" id="2725414"/>
    <lineage>
        <taxon>Bacteria</taxon>
        <taxon>Pseudomonadati</taxon>
        <taxon>Bacteroidota</taxon>
        <taxon>Chitinophagia</taxon>
        <taxon>Chitinophagales</taxon>
        <taxon>Chitinophagaceae</taxon>
        <taxon>Chitinophaga</taxon>
    </lineage>
</organism>